<dbReference type="SUPFAM" id="SSF51445">
    <property type="entry name" value="(Trans)glycosidases"/>
    <property type="match status" value="1"/>
</dbReference>
<gene>
    <name evidence="3" type="ORF">R8Z52_20185</name>
</gene>
<keyword evidence="4" id="KW-1185">Reference proteome</keyword>
<proteinExistence type="predicted"/>
<organism evidence="3 4">
    <name type="scientific">Vibrio porteresiae DSM 19223</name>
    <dbReference type="NCBI Taxonomy" id="1123496"/>
    <lineage>
        <taxon>Bacteria</taxon>
        <taxon>Pseudomonadati</taxon>
        <taxon>Pseudomonadota</taxon>
        <taxon>Gammaproteobacteria</taxon>
        <taxon>Vibrionales</taxon>
        <taxon>Vibrionaceae</taxon>
        <taxon>Vibrio</taxon>
    </lineage>
</organism>
<dbReference type="Proteomes" id="UP001304071">
    <property type="component" value="Chromosome 2"/>
</dbReference>
<feature type="signal peptide" evidence="1">
    <location>
        <begin position="1"/>
        <end position="22"/>
    </location>
</feature>
<dbReference type="InterPro" id="IPR024655">
    <property type="entry name" value="Asl1_glyco_hydro_catalytic"/>
</dbReference>
<keyword evidence="3" id="KW-0378">Hydrolase</keyword>
<dbReference type="InterPro" id="IPR053183">
    <property type="entry name" value="ASL1"/>
</dbReference>
<dbReference type="InterPro" id="IPR017853">
    <property type="entry name" value="GH"/>
</dbReference>
<dbReference type="Pfam" id="PF11790">
    <property type="entry name" value="Glyco_hydro_cc"/>
    <property type="match status" value="1"/>
</dbReference>
<feature type="domain" description="Asl1-like glycosyl hydrolase catalytic" evidence="2">
    <location>
        <begin position="40"/>
        <end position="275"/>
    </location>
</feature>
<name>A0ABZ0QK79_9VIBR</name>
<accession>A0ABZ0QK79</accession>
<dbReference type="Gene3D" id="3.20.20.80">
    <property type="entry name" value="Glycosidases"/>
    <property type="match status" value="1"/>
</dbReference>
<dbReference type="RefSeq" id="WP_261897243.1">
    <property type="nucleotide sequence ID" value="NZ_AP024896.1"/>
</dbReference>
<dbReference type="PANTHER" id="PTHR34154">
    <property type="entry name" value="ALKALI-SENSITIVE LINKAGE PROTEIN 1"/>
    <property type="match status" value="1"/>
</dbReference>
<keyword evidence="1" id="KW-0732">Signal</keyword>
<protein>
    <submittedName>
        <fullName evidence="3">Glycoside hydrolase family protein</fullName>
    </submittedName>
</protein>
<dbReference type="PANTHER" id="PTHR34154:SF3">
    <property type="entry name" value="ALKALI-SENSITIVE LINKAGE PROTEIN 1"/>
    <property type="match status" value="1"/>
</dbReference>
<sequence>MTLRYAARLALIASLLPITASAALSDKRGIGIARPSASDVELLSNNVAWYYNWKVAPDGWLAVDKVANAPEFVPMVWGGNFNEKRLRQYLSHHPKVKYLLAFNEPNFRHQANLTPKQAAKLWPKIETIADQYHLKIIAPAVNYSPGDVDIPGTKQDSSPFAYLDSFFAECPHCRVDYLAVHSYMSTPEAVKRYVSKFYQRYQKPIWLTEWNLNLGKRKETQSQQMDFMAETVRWLEEQPFVFRYAWFVARSGKVAQPRQADLLTGNHWNPLGELYTQLPNTNSLYKIPFTINSFQAQRLRGFHHQVDNSSTTILLNGERGATTEFAFTSEISRSASVALNYKSQDKTNVEYKMDDETWQLAVLPKATSPTWFNLSTHKTISPGEHTLTLRIQEQNLRIAKLRIQ</sequence>
<dbReference type="EMBL" id="CP138204">
    <property type="protein sequence ID" value="WPC76849.1"/>
    <property type="molecule type" value="Genomic_DNA"/>
</dbReference>
<dbReference type="GO" id="GO:0016787">
    <property type="term" value="F:hydrolase activity"/>
    <property type="evidence" value="ECO:0007669"/>
    <property type="project" value="UniProtKB-KW"/>
</dbReference>
<feature type="chain" id="PRO_5046488357" evidence="1">
    <location>
        <begin position="23"/>
        <end position="404"/>
    </location>
</feature>
<evidence type="ECO:0000313" key="4">
    <source>
        <dbReference type="Proteomes" id="UP001304071"/>
    </source>
</evidence>
<evidence type="ECO:0000256" key="1">
    <source>
        <dbReference type="SAM" id="SignalP"/>
    </source>
</evidence>
<evidence type="ECO:0000259" key="2">
    <source>
        <dbReference type="Pfam" id="PF11790"/>
    </source>
</evidence>
<reference evidence="3 4" key="1">
    <citation type="submission" date="2023-11" db="EMBL/GenBank/DDBJ databases">
        <title>Plant-associative lifestyle of Vibrio porteresiae and its evolutionary dynamics.</title>
        <authorList>
            <person name="Rameshkumar N."/>
            <person name="Kirti K."/>
        </authorList>
    </citation>
    <scope>NUCLEOTIDE SEQUENCE [LARGE SCALE GENOMIC DNA]</scope>
    <source>
        <strain evidence="3 4">MSSRF30</strain>
    </source>
</reference>
<evidence type="ECO:0000313" key="3">
    <source>
        <dbReference type="EMBL" id="WPC76849.1"/>
    </source>
</evidence>